<dbReference type="Proteomes" id="UP000005867">
    <property type="component" value="Chromosome"/>
</dbReference>
<gene>
    <name evidence="2" type="ORF">P186_1948</name>
</gene>
<dbReference type="SUPFAM" id="SSF55608">
    <property type="entry name" value="Homing endonucleases"/>
    <property type="match status" value="1"/>
</dbReference>
<feature type="domain" description="DOD-type homing endonuclease" evidence="1">
    <location>
        <begin position="61"/>
        <end position="225"/>
    </location>
</feature>
<dbReference type="EMBL" id="CP003098">
    <property type="protein sequence ID" value="AET33350.1"/>
    <property type="molecule type" value="Genomic_DNA"/>
</dbReference>
<dbReference type="PROSITE" id="PS50819">
    <property type="entry name" value="INTEIN_ENDONUCLEASE"/>
    <property type="match status" value="1"/>
</dbReference>
<dbReference type="STRING" id="1104324.P186_1948"/>
<evidence type="ECO:0000259" key="1">
    <source>
        <dbReference type="PROSITE" id="PS50819"/>
    </source>
</evidence>
<protein>
    <recommendedName>
        <fullName evidence="1">DOD-type homing endonuclease domain-containing protein</fullName>
    </recommendedName>
</protein>
<dbReference type="Gene3D" id="3.10.28.10">
    <property type="entry name" value="Homing endonucleases"/>
    <property type="match status" value="1"/>
</dbReference>
<dbReference type="eggNOG" id="arCOG09780">
    <property type="taxonomic scope" value="Archaea"/>
</dbReference>
<dbReference type="AlphaFoldDB" id="G7VHZ0"/>
<dbReference type="GO" id="GO:0004519">
    <property type="term" value="F:endonuclease activity"/>
    <property type="evidence" value="ECO:0007669"/>
    <property type="project" value="InterPro"/>
</dbReference>
<dbReference type="InterPro" id="IPR004042">
    <property type="entry name" value="Intein_endonuc_central"/>
</dbReference>
<dbReference type="InterPro" id="IPR004860">
    <property type="entry name" value="LAGLIDADG_dom"/>
</dbReference>
<dbReference type="BioCyc" id="PSP1104324:GJSN-1906-MONOMER"/>
<dbReference type="KEGG" id="pyr:P186_1948"/>
<proteinExistence type="predicted"/>
<dbReference type="eggNOG" id="arCOG09797">
    <property type="taxonomic scope" value="Archaea"/>
</dbReference>
<sequence>MQVPRVISRGKRILFDYGDVKISTDGKVTILKVKGQNELATKLKKLKGTANISSDFKYSYLLGWLASDAYIEDIYVKVGTTQSWQLSKLTKLFNLVNIRIKGFSLTKKGLKPIVEIYWRLDTSWWSATVREAVSALNSNPLIQRAISAINSRIDVNNFLSDWNRRARRYVSASLLNKSERDFGAFMLGLIEGDGHVNEKYSYVSITIGDEKLAIILVALMWKFGFTPRIYRRRRYYLLNIYKRQLRKLVTIIPPELLTDSPKAEKLVKIGSFKWSFSVRKTSTSINVITSPKNQFQTYLTIEKLKEIGLTEKIHFTFAVPSPHKSGRVTIKHEGLRYLAYLAYRKNNKKAQNLLIYLKEQAHKTSAYHAINKIIEEGQRYSSRDLPEDITAEALIDGNKLRINIKPHNLTITFRIERKNTIVGEAPARKAVEERKHILEKLLGRDVPIKQHSFKLSGGDFRRLLEYKQLFDTMYKWYINTPFFHT</sequence>
<keyword evidence="3" id="KW-1185">Reference proteome</keyword>
<organism evidence="2 3">
    <name type="scientific">Pyrobaculum ferrireducens</name>
    <dbReference type="NCBI Taxonomy" id="1104324"/>
    <lineage>
        <taxon>Archaea</taxon>
        <taxon>Thermoproteota</taxon>
        <taxon>Thermoprotei</taxon>
        <taxon>Thermoproteales</taxon>
        <taxon>Thermoproteaceae</taxon>
        <taxon>Pyrobaculum</taxon>
    </lineage>
</organism>
<dbReference type="Pfam" id="PF14528">
    <property type="entry name" value="LAGLIDADG_3"/>
    <property type="match status" value="1"/>
</dbReference>
<dbReference type="InterPro" id="IPR027434">
    <property type="entry name" value="Homing_endonucl"/>
</dbReference>
<name>G7VHZ0_9CREN</name>
<reference evidence="2 3" key="1">
    <citation type="journal article" date="2012" name="J. Bacteriol.">
        <title>Complete genome sequence of strain 1860, a crenarchaeon of the genus pyrobaculum able to grow with various electron acceptors.</title>
        <authorList>
            <person name="Mardanov A.V."/>
            <person name="Gumerov V.M."/>
            <person name="Slobodkina G.B."/>
            <person name="Beletsky A.V."/>
            <person name="Bonch-Osmolovskaya E.A."/>
            <person name="Ravin N.V."/>
            <person name="Skryabin K.G."/>
        </authorList>
    </citation>
    <scope>NUCLEOTIDE SEQUENCE [LARGE SCALE GENOMIC DNA]</scope>
    <source>
        <strain evidence="2 3">1860</strain>
    </source>
</reference>
<evidence type="ECO:0000313" key="3">
    <source>
        <dbReference type="Proteomes" id="UP000005867"/>
    </source>
</evidence>
<accession>G7VHZ0</accession>
<evidence type="ECO:0000313" key="2">
    <source>
        <dbReference type="EMBL" id="AET33350.1"/>
    </source>
</evidence>
<dbReference type="HOGENOM" id="CLU_562168_0_0_2"/>